<feature type="transmembrane region" description="Helical" evidence="1">
    <location>
        <begin position="20"/>
        <end position="42"/>
    </location>
</feature>
<dbReference type="EnsemblMetazoa" id="GPAI023805-RA">
    <property type="protein sequence ID" value="GPAI023805-PA"/>
    <property type="gene ID" value="GPAI023805"/>
</dbReference>
<keyword evidence="1" id="KW-1133">Transmembrane helix</keyword>
<reference evidence="2" key="2">
    <citation type="submission" date="2020-05" db="UniProtKB">
        <authorList>
            <consortium name="EnsemblMetazoa"/>
        </authorList>
    </citation>
    <scope>IDENTIFICATION</scope>
    <source>
        <strain evidence="2">IAEA</strain>
    </source>
</reference>
<keyword evidence="1" id="KW-0812">Transmembrane</keyword>
<sequence>MSNHGGRVTFVGDIVAFHSGIVGLIAVEVMMTSRVAFIHSLFSSSLQLIAKFMPACNIFKM</sequence>
<proteinExistence type="predicted"/>
<name>A0A1A9ZSP9_GLOPL</name>
<evidence type="ECO:0000313" key="2">
    <source>
        <dbReference type="EnsemblMetazoa" id="GPAI023805-PA"/>
    </source>
</evidence>
<reference evidence="3" key="1">
    <citation type="submission" date="2014-03" db="EMBL/GenBank/DDBJ databases">
        <authorList>
            <person name="Aksoy S."/>
            <person name="Warren W."/>
            <person name="Wilson R.K."/>
        </authorList>
    </citation>
    <scope>NUCLEOTIDE SEQUENCE [LARGE SCALE GENOMIC DNA]</scope>
    <source>
        <strain evidence="3">IAEA</strain>
    </source>
</reference>
<organism evidence="2 3">
    <name type="scientific">Glossina pallidipes</name>
    <name type="common">Tsetse fly</name>
    <dbReference type="NCBI Taxonomy" id="7398"/>
    <lineage>
        <taxon>Eukaryota</taxon>
        <taxon>Metazoa</taxon>
        <taxon>Ecdysozoa</taxon>
        <taxon>Arthropoda</taxon>
        <taxon>Hexapoda</taxon>
        <taxon>Insecta</taxon>
        <taxon>Pterygota</taxon>
        <taxon>Neoptera</taxon>
        <taxon>Endopterygota</taxon>
        <taxon>Diptera</taxon>
        <taxon>Brachycera</taxon>
        <taxon>Muscomorpha</taxon>
        <taxon>Hippoboscoidea</taxon>
        <taxon>Glossinidae</taxon>
        <taxon>Glossina</taxon>
    </lineage>
</organism>
<dbReference type="Proteomes" id="UP000092445">
    <property type="component" value="Unassembled WGS sequence"/>
</dbReference>
<keyword evidence="3" id="KW-1185">Reference proteome</keyword>
<keyword evidence="1" id="KW-0472">Membrane</keyword>
<evidence type="ECO:0000256" key="1">
    <source>
        <dbReference type="SAM" id="Phobius"/>
    </source>
</evidence>
<evidence type="ECO:0000313" key="3">
    <source>
        <dbReference type="Proteomes" id="UP000092445"/>
    </source>
</evidence>
<protein>
    <submittedName>
        <fullName evidence="2">Uncharacterized protein</fullName>
    </submittedName>
</protein>
<dbReference type="AlphaFoldDB" id="A0A1A9ZSP9"/>
<accession>A0A1A9ZSP9</accession>
<dbReference type="VEuPathDB" id="VectorBase:GPAI023805"/>